<proteinExistence type="predicted"/>
<dbReference type="Pfam" id="PF01547">
    <property type="entry name" value="SBP_bac_1"/>
    <property type="match status" value="1"/>
</dbReference>
<dbReference type="PANTHER" id="PTHR43649">
    <property type="entry name" value="ARABINOSE-BINDING PROTEIN-RELATED"/>
    <property type="match status" value="1"/>
</dbReference>
<dbReference type="InterPro" id="IPR006059">
    <property type="entry name" value="SBP"/>
</dbReference>
<dbReference type="Gene3D" id="3.40.190.10">
    <property type="entry name" value="Periplasmic binding protein-like II"/>
    <property type="match status" value="2"/>
</dbReference>
<evidence type="ECO:0000256" key="1">
    <source>
        <dbReference type="SAM" id="SignalP"/>
    </source>
</evidence>
<feature type="signal peptide" evidence="1">
    <location>
        <begin position="1"/>
        <end position="24"/>
    </location>
</feature>
<sequence length="434" mass="46408">MRVHKRIGTTITSLAMAALLGAFAACGGPPRVDNKPGEYVQVWALQDANNEPIIQRGVLQFNGDSGTGARLTTWNNDTYKQKLAAVMGTSSAPDVFFNWGGGNLAQYVRTGQVRDLTPALAERADIAKSFLPSVLAVGKVDGVQYGLPLNGIQPVILFYNKKVFRDADVEPPGTYADLLALVDVFKARNITPIALAGAQGWTELMWLEYLLDRVGGAARFADIAAGKSGAWRHADVRRAVTMCQELAKAGAFGSDFAKVEYDKSGASRLLATGQAAMHLMGSWEYGNQDIDNPAFLKSGDLGWVAFPAVTGGKGNPLAVVGNPSNYFSVRANSPLAEPAVRFVVETLASETYINDLIASGQVPAVKGVENKLVGDNADFARFTYRLAVRAPTFTQSWDQALTPAVGEALNTNLQKLFGGELTPDAFIAAMEQAK</sequence>
<dbReference type="PROSITE" id="PS51257">
    <property type="entry name" value="PROKAR_LIPOPROTEIN"/>
    <property type="match status" value="1"/>
</dbReference>
<comment type="caution">
    <text evidence="2">The sequence shown here is derived from an EMBL/GenBank/DDBJ whole genome shotgun (WGS) entry which is preliminary data.</text>
</comment>
<protein>
    <submittedName>
        <fullName evidence="2">Extracellular solute-binding protein</fullName>
    </submittedName>
</protein>
<dbReference type="RefSeq" id="WP_344127839.1">
    <property type="nucleotide sequence ID" value="NZ_BAAALT010000038.1"/>
</dbReference>
<reference evidence="3" key="1">
    <citation type="journal article" date="2019" name="Int. J. Syst. Evol. Microbiol.">
        <title>The Global Catalogue of Microorganisms (GCM) 10K type strain sequencing project: providing services to taxonomists for standard genome sequencing and annotation.</title>
        <authorList>
            <consortium name="The Broad Institute Genomics Platform"/>
            <consortium name="The Broad Institute Genome Sequencing Center for Infectious Disease"/>
            <person name="Wu L."/>
            <person name="Ma J."/>
        </authorList>
    </citation>
    <scope>NUCLEOTIDE SEQUENCE [LARGE SCALE GENOMIC DNA]</scope>
    <source>
        <strain evidence="3">JCM 13250</strain>
    </source>
</reference>
<accession>A0ABP4XYC8</accession>
<dbReference type="EMBL" id="BAAALT010000038">
    <property type="protein sequence ID" value="GAA1794790.1"/>
    <property type="molecule type" value="Genomic_DNA"/>
</dbReference>
<dbReference type="Proteomes" id="UP001500218">
    <property type="component" value="Unassembled WGS sequence"/>
</dbReference>
<evidence type="ECO:0000313" key="2">
    <source>
        <dbReference type="EMBL" id="GAA1794790.1"/>
    </source>
</evidence>
<organism evidence="2 3">
    <name type="scientific">Luedemannella flava</name>
    <dbReference type="NCBI Taxonomy" id="349316"/>
    <lineage>
        <taxon>Bacteria</taxon>
        <taxon>Bacillati</taxon>
        <taxon>Actinomycetota</taxon>
        <taxon>Actinomycetes</taxon>
        <taxon>Micromonosporales</taxon>
        <taxon>Micromonosporaceae</taxon>
        <taxon>Luedemannella</taxon>
    </lineage>
</organism>
<keyword evidence="3" id="KW-1185">Reference proteome</keyword>
<name>A0ABP4XYC8_9ACTN</name>
<feature type="chain" id="PRO_5045432078" evidence="1">
    <location>
        <begin position="25"/>
        <end position="434"/>
    </location>
</feature>
<evidence type="ECO:0000313" key="3">
    <source>
        <dbReference type="Proteomes" id="UP001500218"/>
    </source>
</evidence>
<dbReference type="PANTHER" id="PTHR43649:SF14">
    <property type="entry name" value="BLR3389 PROTEIN"/>
    <property type="match status" value="1"/>
</dbReference>
<dbReference type="SUPFAM" id="SSF53850">
    <property type="entry name" value="Periplasmic binding protein-like II"/>
    <property type="match status" value="1"/>
</dbReference>
<keyword evidence="1" id="KW-0732">Signal</keyword>
<gene>
    <name evidence="2" type="ORF">GCM10009682_15650</name>
</gene>
<dbReference type="InterPro" id="IPR050490">
    <property type="entry name" value="Bact_solute-bd_prot1"/>
</dbReference>